<dbReference type="SMART" id="SM00267">
    <property type="entry name" value="GGDEF"/>
    <property type="match status" value="1"/>
</dbReference>
<sequence>MSPHTDTLARSVLALDQRVLRAECFDALADALVHWAMEAGADGAYVGRPDAEGRLLPGPAGDERTRAYAQRHRVSIRQTEPEGQGPAGDAWRTRQVRIAALSVEQDNDADDGTPDATRWRTCAAVPLTYDGHDGGLLCLFARETDRFASPDWTLALDHVALIAGVALDRLRLGAEQNRLRELALHDPLTGLPNMTALAHHVEHASARSARSNVPLVIGVLDLDRFKPVNDLFGHDAGDHVLREVAVRLQAGLRASDFVARLAGDEFVLVLEGARDPVQALRPLFDRLYERLTQPFDIGHTAWQCGATLGLALWPNAPETTLADVLSEADRALRESKAQRDQREHWWRWALQAPAPLPALARDADPSGLYSPHLPQLASLSAALQRDAGSIVNEFYERLTRLPKSSVILESLTDFELQHLKAQQIQNLFVLADPGLAEADHRAMAMRVGRIHAMVGLEREELVRSRGLLAAAVYARLGGERDSGALQVLSRRLNRDLAWQTEAYERLQDERQQVLLSIARLAGTTENYPDLINRVVEILGTCDEVAGCSIGRPDRDGLFRVEAASGRILEKHPRQPGPGAAGAHDGIRVADLAWRSGASERCINIGTDPRMTSWQAVAKREGLCSSVAIPVCQPGHPPLAILTLHSAFPGGYSSAEQIAFTDLLQTLLAFAMGRIANLQGPTHTIPQATRQRWAALLRSDALQMHCQPIMDLRTGNVTKVEMLARLFDGSRLLMPNEFLPALTSDDFFELYVRGLGQALVYRRQWLDSGVALNVSLNLPSSALGDIRYFDATRRGLATHDCPPAALTLEILETDALPPDVDVPAELARFRALGVVLAEDDLGAGHSSLARLRELPFDWIKIDRSIVNLAGRNRSSVLNFIYQLTRLGHSLGKSVIVEGVEDDALLEAIAILKADAVQGYRIARPMPARQLLDWLAKRPAPPDPGAQPQSALGKLARLLIWEERINLVLNDAGAFERLAAIVRTSAATPPDAEPAAVPPPSLCHACPLTKFFADIEAALQDDESDSLAQRALLDAALIHRPGSAAYCLARQCLIATLGVGADAA</sequence>
<proteinExistence type="predicted"/>
<dbReference type="InterPro" id="IPR043128">
    <property type="entry name" value="Rev_trsase/Diguanyl_cyclase"/>
</dbReference>
<keyword evidence="6" id="KW-1185">Reference proteome</keyword>
<dbReference type="InterPro" id="IPR001633">
    <property type="entry name" value="EAL_dom"/>
</dbReference>
<dbReference type="PROSITE" id="PS50883">
    <property type="entry name" value="EAL"/>
    <property type="match status" value="1"/>
</dbReference>
<dbReference type="RefSeq" id="WP_090551515.1">
    <property type="nucleotide sequence ID" value="NZ_FNSR01000003.1"/>
</dbReference>
<dbReference type="Gene3D" id="3.30.450.40">
    <property type="match status" value="2"/>
</dbReference>
<organism evidence="5 6">
    <name type="scientific">Paraburkholderia caballeronis</name>
    <dbReference type="NCBI Taxonomy" id="416943"/>
    <lineage>
        <taxon>Bacteria</taxon>
        <taxon>Pseudomonadati</taxon>
        <taxon>Pseudomonadota</taxon>
        <taxon>Betaproteobacteria</taxon>
        <taxon>Burkholderiales</taxon>
        <taxon>Burkholderiaceae</taxon>
        <taxon>Paraburkholderia</taxon>
    </lineage>
</organism>
<protein>
    <recommendedName>
        <fullName evidence="1">Diguanylate cyclase DosC</fullName>
    </recommendedName>
    <alternativeName>
        <fullName evidence="2">Direct oxygen-sensing cyclase</fullName>
    </alternativeName>
</protein>
<dbReference type="PROSITE" id="PS50887">
    <property type="entry name" value="GGDEF"/>
    <property type="match status" value="1"/>
</dbReference>
<feature type="domain" description="GGDEF" evidence="4">
    <location>
        <begin position="213"/>
        <end position="350"/>
    </location>
</feature>
<dbReference type="NCBIfam" id="TIGR00254">
    <property type="entry name" value="GGDEF"/>
    <property type="match status" value="1"/>
</dbReference>
<dbReference type="SUPFAM" id="SSF46458">
    <property type="entry name" value="Globin-like"/>
    <property type="match status" value="1"/>
</dbReference>
<dbReference type="GO" id="GO:0071111">
    <property type="term" value="F:cyclic-guanylate-specific phosphodiesterase activity"/>
    <property type="evidence" value="ECO:0007669"/>
    <property type="project" value="InterPro"/>
</dbReference>
<evidence type="ECO:0000256" key="2">
    <source>
        <dbReference type="ARBA" id="ARBA00029839"/>
    </source>
</evidence>
<dbReference type="SUPFAM" id="SSF55073">
    <property type="entry name" value="Nucleotide cyclase"/>
    <property type="match status" value="1"/>
</dbReference>
<dbReference type="SUPFAM" id="SSF141868">
    <property type="entry name" value="EAL domain-like"/>
    <property type="match status" value="1"/>
</dbReference>
<evidence type="ECO:0000259" key="3">
    <source>
        <dbReference type="PROSITE" id="PS50883"/>
    </source>
</evidence>
<dbReference type="Proteomes" id="UP000199120">
    <property type="component" value="Unassembled WGS sequence"/>
</dbReference>
<dbReference type="Gene3D" id="3.30.70.270">
    <property type="match status" value="1"/>
</dbReference>
<dbReference type="InterPro" id="IPR050706">
    <property type="entry name" value="Cyclic-di-GMP_PDE-like"/>
</dbReference>
<dbReference type="STRING" id="416943.SAMN05445871_5447"/>
<evidence type="ECO:0000313" key="6">
    <source>
        <dbReference type="Proteomes" id="UP000199120"/>
    </source>
</evidence>
<dbReference type="Gene3D" id="1.10.490.10">
    <property type="entry name" value="Globins"/>
    <property type="match status" value="1"/>
</dbReference>
<accession>A0A1H7RL22</accession>
<dbReference type="Gene3D" id="3.20.20.450">
    <property type="entry name" value="EAL domain"/>
    <property type="match status" value="1"/>
</dbReference>
<dbReference type="InterPro" id="IPR009050">
    <property type="entry name" value="Globin-like_sf"/>
</dbReference>
<dbReference type="InterPro" id="IPR003018">
    <property type="entry name" value="GAF"/>
</dbReference>
<dbReference type="GO" id="GO:0019825">
    <property type="term" value="F:oxygen binding"/>
    <property type="evidence" value="ECO:0007669"/>
    <property type="project" value="InterPro"/>
</dbReference>
<evidence type="ECO:0000259" key="4">
    <source>
        <dbReference type="PROSITE" id="PS50887"/>
    </source>
</evidence>
<dbReference type="SUPFAM" id="SSF55781">
    <property type="entry name" value="GAF domain-like"/>
    <property type="match status" value="2"/>
</dbReference>
<dbReference type="CDD" id="cd01948">
    <property type="entry name" value="EAL"/>
    <property type="match status" value="1"/>
</dbReference>
<dbReference type="EMBL" id="FOAJ01000010">
    <property type="protein sequence ID" value="SEL60946.1"/>
    <property type="molecule type" value="Genomic_DNA"/>
</dbReference>
<dbReference type="InterPro" id="IPR012292">
    <property type="entry name" value="Globin/Proto"/>
</dbReference>
<dbReference type="GO" id="GO:0020037">
    <property type="term" value="F:heme binding"/>
    <property type="evidence" value="ECO:0007669"/>
    <property type="project" value="InterPro"/>
</dbReference>
<dbReference type="AlphaFoldDB" id="A0A1H7RL22"/>
<evidence type="ECO:0000313" key="5">
    <source>
        <dbReference type="EMBL" id="SEL60946.1"/>
    </source>
</evidence>
<dbReference type="Pfam" id="PF01590">
    <property type="entry name" value="GAF"/>
    <property type="match status" value="1"/>
</dbReference>
<gene>
    <name evidence="5" type="ORF">SAMN05192542_11073</name>
</gene>
<dbReference type="InterPro" id="IPR035919">
    <property type="entry name" value="EAL_sf"/>
</dbReference>
<dbReference type="OrthoDB" id="23692at2"/>
<dbReference type="InterPro" id="IPR000160">
    <property type="entry name" value="GGDEF_dom"/>
</dbReference>
<reference evidence="6" key="1">
    <citation type="submission" date="2016-10" db="EMBL/GenBank/DDBJ databases">
        <authorList>
            <person name="Varghese N."/>
            <person name="Submissions S."/>
        </authorList>
    </citation>
    <scope>NUCLEOTIDE SEQUENCE [LARGE SCALE GENOMIC DNA]</scope>
    <source>
        <strain evidence="6">LMG 26416</strain>
    </source>
</reference>
<dbReference type="CDD" id="cd01949">
    <property type="entry name" value="GGDEF"/>
    <property type="match status" value="1"/>
</dbReference>
<dbReference type="Pfam" id="PF00563">
    <property type="entry name" value="EAL"/>
    <property type="match status" value="1"/>
</dbReference>
<evidence type="ECO:0000256" key="1">
    <source>
        <dbReference type="ARBA" id="ARBA00015125"/>
    </source>
</evidence>
<dbReference type="SMART" id="SM00065">
    <property type="entry name" value="GAF"/>
    <property type="match status" value="2"/>
</dbReference>
<dbReference type="PANTHER" id="PTHR33121:SF70">
    <property type="entry name" value="SIGNALING PROTEIN YKOW"/>
    <property type="match status" value="1"/>
</dbReference>
<dbReference type="Pfam" id="PF13185">
    <property type="entry name" value="GAF_2"/>
    <property type="match status" value="1"/>
</dbReference>
<feature type="domain" description="EAL" evidence="3">
    <location>
        <begin position="684"/>
        <end position="937"/>
    </location>
</feature>
<dbReference type="InterPro" id="IPR029016">
    <property type="entry name" value="GAF-like_dom_sf"/>
</dbReference>
<dbReference type="PANTHER" id="PTHR33121">
    <property type="entry name" value="CYCLIC DI-GMP PHOSPHODIESTERASE PDEF"/>
    <property type="match status" value="1"/>
</dbReference>
<dbReference type="InterPro" id="IPR029787">
    <property type="entry name" value="Nucleotide_cyclase"/>
</dbReference>
<dbReference type="SMART" id="SM00052">
    <property type="entry name" value="EAL"/>
    <property type="match status" value="1"/>
</dbReference>
<name>A0A1H7RL22_9BURK</name>
<dbReference type="Pfam" id="PF00990">
    <property type="entry name" value="GGDEF"/>
    <property type="match status" value="1"/>
</dbReference>